<dbReference type="NCBIfam" id="TIGR00121">
    <property type="entry name" value="birA_ligase"/>
    <property type="match status" value="1"/>
</dbReference>
<dbReference type="InterPro" id="IPR003142">
    <property type="entry name" value="BPL_C"/>
</dbReference>
<dbReference type="Pfam" id="PF03099">
    <property type="entry name" value="BPL_LplA_LipB"/>
    <property type="match status" value="1"/>
</dbReference>
<organism evidence="5 6">
    <name type="scientific">Halosegnis longus</name>
    <dbReference type="NCBI Taxonomy" id="2216012"/>
    <lineage>
        <taxon>Archaea</taxon>
        <taxon>Methanobacteriati</taxon>
        <taxon>Methanobacteriota</taxon>
        <taxon>Stenosarchaea group</taxon>
        <taxon>Halobacteria</taxon>
        <taxon>Halobacteriales</taxon>
        <taxon>Natronomonadaceae</taxon>
        <taxon>Halosegnis</taxon>
    </lineage>
</organism>
<dbReference type="EMBL" id="RJJC01000001">
    <property type="protein sequence ID" value="RNJ26846.1"/>
    <property type="molecule type" value="Genomic_DNA"/>
</dbReference>
<keyword evidence="2" id="KW-0547">Nucleotide-binding</keyword>
<gene>
    <name evidence="5" type="ORF">Nmn1133_09245</name>
</gene>
<dbReference type="RefSeq" id="WP_075936891.1">
    <property type="nucleotide sequence ID" value="NZ_BDJH01000002.1"/>
</dbReference>
<dbReference type="SUPFAM" id="SSF55681">
    <property type="entry name" value="Class II aaRS and biotin synthetases"/>
    <property type="match status" value="1"/>
</dbReference>
<dbReference type="PROSITE" id="PS51733">
    <property type="entry name" value="BPL_LPL_CATALYTIC"/>
    <property type="match status" value="1"/>
</dbReference>
<dbReference type="InterPro" id="IPR004143">
    <property type="entry name" value="BPL_LPL_catalytic"/>
</dbReference>
<dbReference type="PANTHER" id="PTHR12835:SF5">
    <property type="entry name" value="BIOTIN--PROTEIN LIGASE"/>
    <property type="match status" value="1"/>
</dbReference>
<dbReference type="GO" id="GO:0004077">
    <property type="term" value="F:biotin--[biotin carboxyl-carrier protein] ligase activity"/>
    <property type="evidence" value="ECO:0007669"/>
    <property type="project" value="UniProtKB-EC"/>
</dbReference>
<accession>A0AAJ4R9V7</accession>
<dbReference type="InterPro" id="IPR045864">
    <property type="entry name" value="aa-tRNA-synth_II/BPL/LPL"/>
</dbReference>
<dbReference type="Gene3D" id="2.30.30.100">
    <property type="match status" value="1"/>
</dbReference>
<keyword evidence="1 5" id="KW-0436">Ligase</keyword>
<dbReference type="SUPFAM" id="SSF50037">
    <property type="entry name" value="C-terminal domain of transcriptional repressors"/>
    <property type="match status" value="1"/>
</dbReference>
<dbReference type="Proteomes" id="UP000270581">
    <property type="component" value="Unassembled WGS sequence"/>
</dbReference>
<dbReference type="GO" id="GO:0005524">
    <property type="term" value="F:ATP binding"/>
    <property type="evidence" value="ECO:0007669"/>
    <property type="project" value="UniProtKB-KW"/>
</dbReference>
<evidence type="ECO:0000259" key="4">
    <source>
        <dbReference type="PROSITE" id="PS51733"/>
    </source>
</evidence>
<dbReference type="AlphaFoldDB" id="A0AAJ4R9V7"/>
<protein>
    <submittedName>
        <fullName evidence="5">Biotin--[acetyl-CoA-carboxylase] ligase</fullName>
        <ecNumber evidence="5">6.3.4.15</ecNumber>
    </submittedName>
</protein>
<dbReference type="InterPro" id="IPR008988">
    <property type="entry name" value="Transcriptional_repressor_C"/>
</dbReference>
<dbReference type="GO" id="GO:0005737">
    <property type="term" value="C:cytoplasm"/>
    <property type="evidence" value="ECO:0007669"/>
    <property type="project" value="TreeGrafter"/>
</dbReference>
<proteinExistence type="predicted"/>
<dbReference type="PANTHER" id="PTHR12835">
    <property type="entry name" value="BIOTIN PROTEIN LIGASE"/>
    <property type="match status" value="1"/>
</dbReference>
<evidence type="ECO:0000256" key="1">
    <source>
        <dbReference type="ARBA" id="ARBA00022598"/>
    </source>
</evidence>
<dbReference type="EC" id="6.3.4.15" evidence="5"/>
<dbReference type="Pfam" id="PF02237">
    <property type="entry name" value="BPL_C"/>
    <property type="match status" value="1"/>
</dbReference>
<feature type="domain" description="BPL/LPL catalytic" evidence="4">
    <location>
        <begin position="9"/>
        <end position="204"/>
    </location>
</feature>
<comment type="caution">
    <text evidence="5">The sequence shown here is derived from an EMBL/GenBank/DDBJ whole genome shotgun (WGS) entry which is preliminary data.</text>
</comment>
<keyword evidence="6" id="KW-1185">Reference proteome</keyword>
<sequence>MDASELESRLGVPVATFDSTPDTSGYLRRRIPDAPHGSFAVANELTAARGRTGNAWAAPPGGVWSSTLLYPDLDPAQVGRLTVAGGVAACEMARSVGVDARLKWPNDVVVDRDGTRYKLAGVLTEAIVDAVPVVGKPVGDVFDDPDELEAVVMGIGVNADLDPADLDTDRPVTTLRSEREEPVDRQTVAARLHERLLACADSVETDDGFAAVLDRWREHASTLGERVRVETDEETIRGTATGVSETGALLVETERGRREVTDGECASLRRDD</sequence>
<name>A0AAJ4R9V7_9EURY</name>
<reference evidence="5 6" key="1">
    <citation type="submission" date="2018-11" db="EMBL/GenBank/DDBJ databases">
        <title>Genome sequences of Natronomonas sp. CBA1133.</title>
        <authorList>
            <person name="Roh S.W."/>
            <person name="Cha I.-T."/>
        </authorList>
    </citation>
    <scope>NUCLEOTIDE SEQUENCE [LARGE SCALE GENOMIC DNA]</scope>
    <source>
        <strain evidence="5 6">CBA1133</strain>
    </source>
</reference>
<dbReference type="CDD" id="cd16442">
    <property type="entry name" value="BPL"/>
    <property type="match status" value="1"/>
</dbReference>
<dbReference type="Gene3D" id="3.30.930.10">
    <property type="entry name" value="Bira Bifunctional Protein, Domain 2"/>
    <property type="match status" value="1"/>
</dbReference>
<evidence type="ECO:0000313" key="6">
    <source>
        <dbReference type="Proteomes" id="UP000270581"/>
    </source>
</evidence>
<evidence type="ECO:0000313" key="5">
    <source>
        <dbReference type="EMBL" id="RNJ26846.1"/>
    </source>
</evidence>
<evidence type="ECO:0000256" key="2">
    <source>
        <dbReference type="ARBA" id="ARBA00022741"/>
    </source>
</evidence>
<keyword evidence="3" id="KW-0067">ATP-binding</keyword>
<evidence type="ECO:0000256" key="3">
    <source>
        <dbReference type="ARBA" id="ARBA00022840"/>
    </source>
</evidence>
<dbReference type="InterPro" id="IPR004408">
    <property type="entry name" value="Biotin_CoA_COase_ligase"/>
</dbReference>